<dbReference type="RefSeq" id="WP_343893137.1">
    <property type="nucleotide sequence ID" value="NZ_BAAAFZ010000002.1"/>
</dbReference>
<gene>
    <name evidence="1" type="ORF">GCM10009416_00710</name>
</gene>
<evidence type="ECO:0008006" key="3">
    <source>
        <dbReference type="Google" id="ProtNLM"/>
    </source>
</evidence>
<dbReference type="SUPFAM" id="SSF54909">
    <property type="entry name" value="Dimeric alpha+beta barrel"/>
    <property type="match status" value="1"/>
</dbReference>
<reference evidence="2" key="1">
    <citation type="journal article" date="2019" name="Int. J. Syst. Evol. Microbiol.">
        <title>The Global Catalogue of Microorganisms (GCM) 10K type strain sequencing project: providing services to taxonomists for standard genome sequencing and annotation.</title>
        <authorList>
            <consortium name="The Broad Institute Genomics Platform"/>
            <consortium name="The Broad Institute Genome Sequencing Center for Infectious Disease"/>
            <person name="Wu L."/>
            <person name="Ma J."/>
        </authorList>
    </citation>
    <scope>NUCLEOTIDE SEQUENCE [LARGE SCALE GENOMIC DNA]</scope>
    <source>
        <strain evidence="2">JCM 9933</strain>
    </source>
</reference>
<evidence type="ECO:0000313" key="2">
    <source>
        <dbReference type="Proteomes" id="UP001501588"/>
    </source>
</evidence>
<sequence>MSGKRPTVARVWRGRTTRERADEYEAYNFEVGIKPLIEKALGVQTFREDREGESEFVTVSYWESVEAMAAFTGGDPTAIHHLPRDAEFLLELPKAVQVLRLRHSQGDIGAEEDA</sequence>
<dbReference type="InterPro" id="IPR011008">
    <property type="entry name" value="Dimeric_a/b-barrel"/>
</dbReference>
<organism evidence="1 2">
    <name type="scientific">Craurococcus roseus</name>
    <dbReference type="NCBI Taxonomy" id="77585"/>
    <lineage>
        <taxon>Bacteria</taxon>
        <taxon>Pseudomonadati</taxon>
        <taxon>Pseudomonadota</taxon>
        <taxon>Alphaproteobacteria</taxon>
        <taxon>Acetobacterales</taxon>
        <taxon>Acetobacteraceae</taxon>
        <taxon>Craurococcus</taxon>
    </lineage>
</organism>
<name>A0ABP3PFU1_9PROT</name>
<protein>
    <recommendedName>
        <fullName evidence="3">Antibiotic biosynthesis monooxygenase</fullName>
    </recommendedName>
</protein>
<accession>A0ABP3PFU1</accession>
<dbReference type="Proteomes" id="UP001501588">
    <property type="component" value="Unassembled WGS sequence"/>
</dbReference>
<proteinExistence type="predicted"/>
<comment type="caution">
    <text evidence="1">The sequence shown here is derived from an EMBL/GenBank/DDBJ whole genome shotgun (WGS) entry which is preliminary data.</text>
</comment>
<evidence type="ECO:0000313" key="1">
    <source>
        <dbReference type="EMBL" id="GAA0566606.1"/>
    </source>
</evidence>
<keyword evidence="2" id="KW-1185">Reference proteome</keyword>
<dbReference type="EMBL" id="BAAAFZ010000002">
    <property type="protein sequence ID" value="GAA0566606.1"/>
    <property type="molecule type" value="Genomic_DNA"/>
</dbReference>